<accession>A0ABS8S9S4</accession>
<evidence type="ECO:0000313" key="1">
    <source>
        <dbReference type="EMBL" id="MCD7455599.1"/>
    </source>
</evidence>
<gene>
    <name evidence="1" type="ORF">HAX54_028764</name>
</gene>
<reference evidence="1 2" key="1">
    <citation type="journal article" date="2021" name="BMC Genomics">
        <title>Datura genome reveals duplications of psychoactive alkaloid biosynthetic genes and high mutation rate following tissue culture.</title>
        <authorList>
            <person name="Rajewski A."/>
            <person name="Carter-House D."/>
            <person name="Stajich J."/>
            <person name="Litt A."/>
        </authorList>
    </citation>
    <scope>NUCLEOTIDE SEQUENCE [LARGE SCALE GENOMIC DNA]</scope>
    <source>
        <strain evidence="1">AR-01</strain>
    </source>
</reference>
<proteinExistence type="predicted"/>
<sequence length="124" mass="14387">MVLLCVRKRTTTVAKRRLGRSLHLRPDHRVCNVQFMDRVQIGSIPRSSERERRFCEDSWNVCSDFEWPKGTILKAIYLFEKVSGLRGTVLKAIGFSEKVIGPRILALVGLADCLVRDRIFRKLW</sequence>
<name>A0ABS8S9S4_DATST</name>
<evidence type="ECO:0000313" key="2">
    <source>
        <dbReference type="Proteomes" id="UP000823775"/>
    </source>
</evidence>
<organism evidence="1 2">
    <name type="scientific">Datura stramonium</name>
    <name type="common">Jimsonweed</name>
    <name type="synonym">Common thornapple</name>
    <dbReference type="NCBI Taxonomy" id="4076"/>
    <lineage>
        <taxon>Eukaryota</taxon>
        <taxon>Viridiplantae</taxon>
        <taxon>Streptophyta</taxon>
        <taxon>Embryophyta</taxon>
        <taxon>Tracheophyta</taxon>
        <taxon>Spermatophyta</taxon>
        <taxon>Magnoliopsida</taxon>
        <taxon>eudicotyledons</taxon>
        <taxon>Gunneridae</taxon>
        <taxon>Pentapetalae</taxon>
        <taxon>asterids</taxon>
        <taxon>lamiids</taxon>
        <taxon>Solanales</taxon>
        <taxon>Solanaceae</taxon>
        <taxon>Solanoideae</taxon>
        <taxon>Datureae</taxon>
        <taxon>Datura</taxon>
    </lineage>
</organism>
<protein>
    <submittedName>
        <fullName evidence="1">Uncharacterized protein</fullName>
    </submittedName>
</protein>
<dbReference type="Proteomes" id="UP000823775">
    <property type="component" value="Unassembled WGS sequence"/>
</dbReference>
<dbReference type="EMBL" id="JACEIK010000354">
    <property type="protein sequence ID" value="MCD7455599.1"/>
    <property type="molecule type" value="Genomic_DNA"/>
</dbReference>
<keyword evidence="2" id="KW-1185">Reference proteome</keyword>
<comment type="caution">
    <text evidence="1">The sequence shown here is derived from an EMBL/GenBank/DDBJ whole genome shotgun (WGS) entry which is preliminary data.</text>
</comment>